<sequence length="73" mass="8028">MLWSFSVVQASDSILLPLLLVAGAVCASPINVYVRVSRTYSTETGRHCHRLARPLPGARQLLVADVFYSFLHG</sequence>
<reference evidence="1" key="1">
    <citation type="submission" date="2023-03" db="EMBL/GenBank/DDBJ databases">
        <title>Massive genome expansion in bonnet fungi (Mycena s.s.) driven by repeated elements and novel gene families across ecological guilds.</title>
        <authorList>
            <consortium name="Lawrence Berkeley National Laboratory"/>
            <person name="Harder C.B."/>
            <person name="Miyauchi S."/>
            <person name="Viragh M."/>
            <person name="Kuo A."/>
            <person name="Thoen E."/>
            <person name="Andreopoulos B."/>
            <person name="Lu D."/>
            <person name="Skrede I."/>
            <person name="Drula E."/>
            <person name="Henrissat B."/>
            <person name="Morin E."/>
            <person name="Kohler A."/>
            <person name="Barry K."/>
            <person name="LaButti K."/>
            <person name="Morin E."/>
            <person name="Salamov A."/>
            <person name="Lipzen A."/>
            <person name="Mereny Z."/>
            <person name="Hegedus B."/>
            <person name="Baldrian P."/>
            <person name="Stursova M."/>
            <person name="Weitz H."/>
            <person name="Taylor A."/>
            <person name="Grigoriev I.V."/>
            <person name="Nagy L.G."/>
            <person name="Martin F."/>
            <person name="Kauserud H."/>
        </authorList>
    </citation>
    <scope>NUCLEOTIDE SEQUENCE</scope>
    <source>
        <strain evidence="1">CBHHK200</strain>
    </source>
</reference>
<gene>
    <name evidence="1" type="ORF">C8F04DRAFT_155635</name>
</gene>
<keyword evidence="2" id="KW-1185">Reference proteome</keyword>
<dbReference type="Proteomes" id="UP001218188">
    <property type="component" value="Unassembled WGS sequence"/>
</dbReference>
<evidence type="ECO:0000313" key="1">
    <source>
        <dbReference type="EMBL" id="KAJ7024446.1"/>
    </source>
</evidence>
<comment type="caution">
    <text evidence="1">The sequence shown here is derived from an EMBL/GenBank/DDBJ whole genome shotgun (WGS) entry which is preliminary data.</text>
</comment>
<name>A0AAD6SD45_9AGAR</name>
<proteinExistence type="predicted"/>
<accession>A0AAD6SD45</accession>
<dbReference type="AlphaFoldDB" id="A0AAD6SD45"/>
<evidence type="ECO:0000313" key="2">
    <source>
        <dbReference type="Proteomes" id="UP001218188"/>
    </source>
</evidence>
<organism evidence="1 2">
    <name type="scientific">Mycena alexandri</name>
    <dbReference type="NCBI Taxonomy" id="1745969"/>
    <lineage>
        <taxon>Eukaryota</taxon>
        <taxon>Fungi</taxon>
        <taxon>Dikarya</taxon>
        <taxon>Basidiomycota</taxon>
        <taxon>Agaricomycotina</taxon>
        <taxon>Agaricomycetes</taxon>
        <taxon>Agaricomycetidae</taxon>
        <taxon>Agaricales</taxon>
        <taxon>Marasmiineae</taxon>
        <taxon>Mycenaceae</taxon>
        <taxon>Mycena</taxon>
    </lineage>
</organism>
<dbReference type="EMBL" id="JARJCM010000169">
    <property type="protein sequence ID" value="KAJ7024446.1"/>
    <property type="molecule type" value="Genomic_DNA"/>
</dbReference>
<protein>
    <submittedName>
        <fullName evidence="1">Uncharacterized protein</fullName>
    </submittedName>
</protein>